<evidence type="ECO:0000313" key="4">
    <source>
        <dbReference type="Proteomes" id="UP000198519"/>
    </source>
</evidence>
<evidence type="ECO:0000313" key="3">
    <source>
        <dbReference type="EMBL" id="SFM54678.1"/>
    </source>
</evidence>
<accession>A0A1I4RR41</accession>
<feature type="transmembrane region" description="Helical" evidence="2">
    <location>
        <begin position="21"/>
        <end position="41"/>
    </location>
</feature>
<dbReference type="NCBIfam" id="NF033768">
    <property type="entry name" value="myxo_SS_tail"/>
    <property type="match status" value="1"/>
</dbReference>
<dbReference type="InterPro" id="IPR049806">
    <property type="entry name" value="MasK-like_C"/>
</dbReference>
<keyword evidence="4" id="KW-1185">Reference proteome</keyword>
<evidence type="ECO:0000256" key="2">
    <source>
        <dbReference type="SAM" id="Phobius"/>
    </source>
</evidence>
<keyword evidence="2" id="KW-1133">Transmembrane helix</keyword>
<evidence type="ECO:0000256" key="1">
    <source>
        <dbReference type="SAM" id="MobiDB-lite"/>
    </source>
</evidence>
<keyword evidence="2" id="KW-0812">Transmembrane</keyword>
<dbReference type="AlphaFoldDB" id="A0A1I4RR41"/>
<gene>
    <name evidence="3" type="ORF">SAMN04487963_2901</name>
</gene>
<proteinExistence type="predicted"/>
<sequence>MGDRYGSSLPWAAEKGDRARFGSIVVILSVLFVGPALWIPFVELPEPDRSEAEALPPQLARLMERKPLPEPEQEPMVADPEPEETVAEPEPPAPVEPEVRPAPAVADRPNVEPPQQTVQQAREVAARSGLLALQSQLAQMREPKVNAPQTMTANVVDASSVHADGLAEPGPEVLSGSGGVRSESVTHRDVELAGHQVRQVEDASPVEAEVARVPPPAGPAQRGMNNIRQVFDAQKTALYALYRRELRQDPTLEGKVLLELVIEPDGRVSRCEVISSELGNPTLESRLASRVLLFNFGTENVERRTVRFPIDFLPS</sequence>
<reference evidence="4" key="1">
    <citation type="submission" date="2016-10" db="EMBL/GenBank/DDBJ databases">
        <authorList>
            <person name="Varghese N."/>
            <person name="Submissions S."/>
        </authorList>
    </citation>
    <scope>NUCLEOTIDE SEQUENCE [LARGE SCALE GENOMIC DNA]</scope>
    <source>
        <strain evidence="4">CGMCC 1.7061</strain>
    </source>
</reference>
<dbReference type="STRING" id="488535.SAMN04487963_2901"/>
<dbReference type="Proteomes" id="UP000198519">
    <property type="component" value="Unassembled WGS sequence"/>
</dbReference>
<organism evidence="3 4">
    <name type="scientific">Marinobacter zhejiangensis</name>
    <dbReference type="NCBI Taxonomy" id="488535"/>
    <lineage>
        <taxon>Bacteria</taxon>
        <taxon>Pseudomonadati</taxon>
        <taxon>Pseudomonadota</taxon>
        <taxon>Gammaproteobacteria</taxon>
        <taxon>Pseudomonadales</taxon>
        <taxon>Marinobacteraceae</taxon>
        <taxon>Marinobacter</taxon>
    </lineage>
</organism>
<protein>
    <recommendedName>
        <fullName evidence="5">Outer membrane transport energization protein TonB</fullName>
    </recommendedName>
</protein>
<keyword evidence="2" id="KW-0472">Membrane</keyword>
<name>A0A1I4RR41_9GAMM</name>
<dbReference type="OrthoDB" id="7057177at2"/>
<dbReference type="RefSeq" id="WP_092023863.1">
    <property type="nucleotide sequence ID" value="NZ_FOUE01000004.1"/>
</dbReference>
<feature type="region of interest" description="Disordered" evidence="1">
    <location>
        <begin position="63"/>
        <end position="112"/>
    </location>
</feature>
<evidence type="ECO:0008006" key="5">
    <source>
        <dbReference type="Google" id="ProtNLM"/>
    </source>
</evidence>
<dbReference type="EMBL" id="FOUE01000004">
    <property type="protein sequence ID" value="SFM54678.1"/>
    <property type="molecule type" value="Genomic_DNA"/>
</dbReference>